<dbReference type="Pfam" id="PF10335">
    <property type="entry name" value="DUF294_C"/>
    <property type="match status" value="1"/>
</dbReference>
<protein>
    <submittedName>
        <fullName evidence="5">Prohead protease</fullName>
    </submittedName>
</protein>
<dbReference type="EMBL" id="AYSV01000070">
    <property type="protein sequence ID" value="ETD72290.1"/>
    <property type="molecule type" value="Genomic_DNA"/>
</dbReference>
<dbReference type="PROSITE" id="PS50042">
    <property type="entry name" value="CNMP_BINDING_3"/>
    <property type="match status" value="1"/>
</dbReference>
<dbReference type="PANTHER" id="PTHR43080:SF2">
    <property type="entry name" value="CBS DOMAIN-CONTAINING PROTEIN"/>
    <property type="match status" value="1"/>
</dbReference>
<evidence type="ECO:0000313" key="5">
    <source>
        <dbReference type="EMBL" id="ETD72290.1"/>
    </source>
</evidence>
<evidence type="ECO:0000256" key="2">
    <source>
        <dbReference type="PROSITE-ProRule" id="PRU00703"/>
    </source>
</evidence>
<keyword evidence="6" id="KW-1185">Reference proteome</keyword>
<dbReference type="PROSITE" id="PS51371">
    <property type="entry name" value="CBS"/>
    <property type="match status" value="2"/>
</dbReference>
<dbReference type="CDD" id="cd05401">
    <property type="entry name" value="NT_GlnE_GlnD_like"/>
    <property type="match status" value="1"/>
</dbReference>
<dbReference type="InterPro" id="IPR014710">
    <property type="entry name" value="RmlC-like_jellyroll"/>
</dbReference>
<gene>
    <name evidence="5" type="ORF">V757_05325</name>
</gene>
<dbReference type="InterPro" id="IPR046342">
    <property type="entry name" value="CBS_dom_sf"/>
</dbReference>
<comment type="caution">
    <text evidence="5">The sequence shown here is derived from an EMBL/GenBank/DDBJ whole genome shotgun (WGS) entry which is preliminary data.</text>
</comment>
<dbReference type="Proteomes" id="UP000018766">
    <property type="component" value="Unassembled WGS sequence"/>
</dbReference>
<organism evidence="5 6">
    <name type="scientific">Pelistega indica</name>
    <dbReference type="NCBI Taxonomy" id="1414851"/>
    <lineage>
        <taxon>Bacteria</taxon>
        <taxon>Pseudomonadati</taxon>
        <taxon>Pseudomonadota</taxon>
        <taxon>Betaproteobacteria</taxon>
        <taxon>Burkholderiales</taxon>
        <taxon>Alcaligenaceae</taxon>
        <taxon>Pelistega</taxon>
    </lineage>
</organism>
<dbReference type="SUPFAM" id="SSF51206">
    <property type="entry name" value="cAMP-binding domain-like"/>
    <property type="match status" value="1"/>
</dbReference>
<dbReference type="InterPro" id="IPR051257">
    <property type="entry name" value="Diverse_CBS-Domain"/>
</dbReference>
<proteinExistence type="predicted"/>
<keyword evidence="5" id="KW-0378">Hydrolase</keyword>
<keyword evidence="1 2" id="KW-0129">CBS domain</keyword>
<feature type="domain" description="CBS" evidence="4">
    <location>
        <begin position="169"/>
        <end position="225"/>
    </location>
</feature>
<feature type="domain" description="Cyclic nucleotide-binding" evidence="3">
    <location>
        <begin position="53"/>
        <end position="121"/>
    </location>
</feature>
<reference evidence="5 6" key="1">
    <citation type="submission" date="2013-11" db="EMBL/GenBank/DDBJ databases">
        <title>Genomic analysis of Pelistega sp. HM-7.</title>
        <authorList>
            <person name="Kumbhare S.V."/>
            <person name="Shetty S.A."/>
            <person name="Sharma O."/>
            <person name="Dhotre D.P."/>
        </authorList>
    </citation>
    <scope>NUCLEOTIDE SEQUENCE [LARGE SCALE GENOMIC DNA]</scope>
    <source>
        <strain evidence="5 6">HM-7</strain>
    </source>
</reference>
<dbReference type="InterPro" id="IPR018490">
    <property type="entry name" value="cNMP-bd_dom_sf"/>
</dbReference>
<dbReference type="InterPro" id="IPR005105">
    <property type="entry name" value="GlnD_Uridyltrans_N"/>
</dbReference>
<evidence type="ECO:0000259" key="3">
    <source>
        <dbReference type="PROSITE" id="PS50042"/>
    </source>
</evidence>
<dbReference type="InterPro" id="IPR018821">
    <property type="entry name" value="DUF294_put_nucleoTrafse_sb-bd"/>
</dbReference>
<dbReference type="AlphaFoldDB" id="V8G793"/>
<dbReference type="Pfam" id="PF00027">
    <property type="entry name" value="cNMP_binding"/>
    <property type="match status" value="1"/>
</dbReference>
<dbReference type="SMART" id="SM00116">
    <property type="entry name" value="CBS"/>
    <property type="match status" value="2"/>
</dbReference>
<dbReference type="PANTHER" id="PTHR43080">
    <property type="entry name" value="CBS DOMAIN-CONTAINING PROTEIN CBSX3, MITOCHONDRIAL"/>
    <property type="match status" value="1"/>
</dbReference>
<sequence length="626" mass="71660">MEAIRSTISHLQQFLPFQKMDISSMTLLAEQAEINYFSEGEILLDNKKDTPPDVFFIMKQGVVQSQREAKENQFYKNAFEFEEGEGFPFGPLISNTPNTSQFIALTDCFVYQIPSSVFYQLREQSTEFRAFCETRVASLLEESKRIIQNQYTNSTTSQQTLSLQLGELLNKEAFSCKADKPIRDVLDMMDKTGIGSMVVVNEHIQPIGIFTLHDVLRRITIPQASLDRPIADFMTTDPICLNKEDMAYEAALLMAKYGFRHILIIDHQHTFLGVVSERDLFSLQRIGLRDISHMIHHATHLEELKLSLVEIKKLAQNMMAQGVAIGQLTHIISTLNDLITEKVIELQQKAHPELANIDFCWIAMGSEGRMEQMFYTDQDNGIIYKDSQNNHAHKQVLLSFAHAVNHDLDKLGFPLCKGNIMAMNPECCLSEKEWQQRFTKWIDVPDSKALLNSTIFFDFRAISGDFSLANDLRTWLQEYASIQKMFFRFLTQNALNNRPPLGLLKDFNTNSHNAIDLKINGSALLVDIARILALEHGSNSTNTVQRFKDIINKAGFTEKQINGCIESFLFIQLLRMQHHFELDKANLPLSNEIKPSELNSLNTRVLKEAFRLIRELQSSLAHRFHL</sequence>
<dbReference type="Pfam" id="PF00571">
    <property type="entry name" value="CBS"/>
    <property type="match status" value="2"/>
</dbReference>
<evidence type="ECO:0000259" key="4">
    <source>
        <dbReference type="PROSITE" id="PS51371"/>
    </source>
</evidence>
<dbReference type="GO" id="GO:0008233">
    <property type="term" value="F:peptidase activity"/>
    <property type="evidence" value="ECO:0007669"/>
    <property type="project" value="UniProtKB-KW"/>
</dbReference>
<dbReference type="InterPro" id="IPR000644">
    <property type="entry name" value="CBS_dom"/>
</dbReference>
<dbReference type="GO" id="GO:0008773">
    <property type="term" value="F:[protein-PII] uridylyltransferase activity"/>
    <property type="evidence" value="ECO:0007669"/>
    <property type="project" value="InterPro"/>
</dbReference>
<dbReference type="Gene3D" id="3.10.580.10">
    <property type="entry name" value="CBS-domain"/>
    <property type="match status" value="1"/>
</dbReference>
<evidence type="ECO:0000256" key="1">
    <source>
        <dbReference type="ARBA" id="ARBA00023122"/>
    </source>
</evidence>
<dbReference type="SUPFAM" id="SSF54631">
    <property type="entry name" value="CBS-domain pair"/>
    <property type="match status" value="1"/>
</dbReference>
<dbReference type="Gene3D" id="2.60.120.10">
    <property type="entry name" value="Jelly Rolls"/>
    <property type="match status" value="1"/>
</dbReference>
<keyword evidence="5" id="KW-0645">Protease</keyword>
<accession>V8G793</accession>
<dbReference type="OrthoDB" id="9808528at2"/>
<evidence type="ECO:0000313" key="6">
    <source>
        <dbReference type="Proteomes" id="UP000018766"/>
    </source>
</evidence>
<name>V8G793_9BURK</name>
<dbReference type="Pfam" id="PF03445">
    <property type="entry name" value="DUF294"/>
    <property type="match status" value="1"/>
</dbReference>
<dbReference type="CDD" id="cd00038">
    <property type="entry name" value="CAP_ED"/>
    <property type="match status" value="1"/>
</dbReference>
<dbReference type="RefSeq" id="WP_023950491.1">
    <property type="nucleotide sequence ID" value="NZ_AYSV01000070.1"/>
</dbReference>
<dbReference type="InterPro" id="IPR000595">
    <property type="entry name" value="cNMP-bd_dom"/>
</dbReference>
<dbReference type="PATRIC" id="fig|1414851.3.peg.1075"/>
<dbReference type="GO" id="GO:0006508">
    <property type="term" value="P:proteolysis"/>
    <property type="evidence" value="ECO:0007669"/>
    <property type="project" value="UniProtKB-KW"/>
</dbReference>
<feature type="domain" description="CBS" evidence="4">
    <location>
        <begin position="234"/>
        <end position="291"/>
    </location>
</feature>